<dbReference type="GO" id="GO:0006355">
    <property type="term" value="P:regulation of DNA-templated transcription"/>
    <property type="evidence" value="ECO:0007669"/>
    <property type="project" value="InterPro"/>
</dbReference>
<dbReference type="GO" id="GO:0048658">
    <property type="term" value="P:anther wall tapetum development"/>
    <property type="evidence" value="ECO:0007669"/>
    <property type="project" value="InterPro"/>
</dbReference>
<reference evidence="1 2" key="1">
    <citation type="submission" date="2018-10" db="EMBL/GenBank/DDBJ databases">
        <title>A high-quality apple genome assembly.</title>
        <authorList>
            <person name="Hu J."/>
        </authorList>
    </citation>
    <scope>NUCLEOTIDE SEQUENCE [LARGE SCALE GENOMIC DNA]</scope>
    <source>
        <strain evidence="2">cv. HFTH1</strain>
        <tissue evidence="1">Young leaf</tissue>
    </source>
</reference>
<name>A0A498IFZ1_MALDO</name>
<sequence length="204" mass="22471">MPCSDTHHHNNTTTNNGFGVEENITLSIEELSYHHHHQQNHHSSMETHTTTPLTITTKSTIPIWCQQIGTTIFMESMIRCSNNTTTATSTPYPQPPDLLNFFSLPRCSPSSRLQNSSITFTNPIPKTSNFLSSLESLGDLPSAIDTPQGTVSSVLYDPIFHLNLPPQPLLFRELLQSLPHGYILPGSGNGSLFSSGGDKRKRSG</sequence>
<protein>
    <submittedName>
        <fullName evidence="1">Uncharacterized protein</fullName>
    </submittedName>
</protein>
<dbReference type="PANTHER" id="PTHR46834:SF1">
    <property type="entry name" value="TRANSCRIPTION FACTOR BHLH10"/>
    <property type="match status" value="1"/>
</dbReference>
<dbReference type="EMBL" id="RDQH01000338">
    <property type="protein sequence ID" value="RXH81072.1"/>
    <property type="molecule type" value="Genomic_DNA"/>
</dbReference>
<dbReference type="PANTHER" id="PTHR46834">
    <property type="entry name" value="TRANSCRIPTION FACTOR BHLH91"/>
    <property type="match status" value="1"/>
</dbReference>
<comment type="caution">
    <text evidence="1">The sequence shown here is derived from an EMBL/GenBank/DDBJ whole genome shotgun (WGS) entry which is preliminary data.</text>
</comment>
<organism evidence="1 2">
    <name type="scientific">Malus domestica</name>
    <name type="common">Apple</name>
    <name type="synonym">Pyrus malus</name>
    <dbReference type="NCBI Taxonomy" id="3750"/>
    <lineage>
        <taxon>Eukaryota</taxon>
        <taxon>Viridiplantae</taxon>
        <taxon>Streptophyta</taxon>
        <taxon>Embryophyta</taxon>
        <taxon>Tracheophyta</taxon>
        <taxon>Spermatophyta</taxon>
        <taxon>Magnoliopsida</taxon>
        <taxon>eudicotyledons</taxon>
        <taxon>Gunneridae</taxon>
        <taxon>Pentapetalae</taxon>
        <taxon>rosids</taxon>
        <taxon>fabids</taxon>
        <taxon>Rosales</taxon>
        <taxon>Rosaceae</taxon>
        <taxon>Amygdaloideae</taxon>
        <taxon>Maleae</taxon>
        <taxon>Malus</taxon>
    </lineage>
</organism>
<evidence type="ECO:0000313" key="2">
    <source>
        <dbReference type="Proteomes" id="UP000290289"/>
    </source>
</evidence>
<dbReference type="InterPro" id="IPR045895">
    <property type="entry name" value="bHLH91-like"/>
</dbReference>
<proteinExistence type="predicted"/>
<accession>A0A498IFZ1</accession>
<dbReference type="AlphaFoldDB" id="A0A498IFZ1"/>
<dbReference type="Proteomes" id="UP000290289">
    <property type="component" value="Chromosome 12"/>
</dbReference>
<evidence type="ECO:0000313" key="1">
    <source>
        <dbReference type="EMBL" id="RXH81072.1"/>
    </source>
</evidence>
<keyword evidence="2" id="KW-1185">Reference proteome</keyword>
<gene>
    <name evidence="1" type="ORF">DVH24_004986</name>
</gene>